<dbReference type="WBParaSite" id="TMUE_3000012319.2">
    <property type="protein sequence ID" value="TMUE_3000012319.2"/>
    <property type="gene ID" value="WBGene00301534"/>
</dbReference>
<dbReference type="AlphaFoldDB" id="A0A5S6QYZ4"/>
<keyword evidence="1" id="KW-1185">Reference proteome</keyword>
<protein>
    <submittedName>
        <fullName evidence="2">Mos1 transposase HTH domain-containing protein</fullName>
    </submittedName>
</protein>
<evidence type="ECO:0000313" key="2">
    <source>
        <dbReference type="WBParaSite" id="TMUE_3000012319.1"/>
    </source>
</evidence>
<reference evidence="2" key="3">
    <citation type="submission" date="2019-12" db="UniProtKB">
        <authorList>
            <consortium name="WormBaseParasite"/>
        </authorList>
    </citation>
    <scope>IDENTIFICATION</scope>
</reference>
<dbReference type="Proteomes" id="UP000046395">
    <property type="component" value="Unassembled WGS sequence"/>
</dbReference>
<sequence>MQVSLLVAGSCASKLLASRFDQASRARIAICQRLPTRRSWPRYVSLEKLCSLPLSANAASPRCVLNLYGESAWAKASETPTQNPVASARCFCCFAFSELKPKLQFLGEMATRPSRALCATSFVNLLFVEYCKIGGFRGSEFCRSFPAKDIAIRRLRNGKDIHRLASSAG</sequence>
<dbReference type="WBParaSite" id="TMUE_3000012319.1">
    <property type="protein sequence ID" value="TMUE_3000012319.1"/>
    <property type="gene ID" value="WBGene00301534"/>
</dbReference>
<accession>A0A5S6QYZ4</accession>
<reference evidence="1" key="1">
    <citation type="submission" date="2013-11" db="EMBL/GenBank/DDBJ databases">
        <authorList>
            <person name="Aslett M."/>
        </authorList>
    </citation>
    <scope>NUCLEOTIDE SEQUENCE [LARGE SCALE GENOMIC DNA]</scope>
    <source>
        <strain evidence="1">Edinburgh</strain>
    </source>
</reference>
<reference evidence="1" key="2">
    <citation type="submission" date="2014-03" db="EMBL/GenBank/DDBJ databases">
        <title>The whipworm genome and dual-species transcriptomics of an intimate host-pathogen interaction.</title>
        <authorList>
            <person name="Foth B.J."/>
            <person name="Tsai I.J."/>
            <person name="Reid A.J."/>
            <person name="Bancroft A.J."/>
            <person name="Nichol S."/>
            <person name="Tracey A."/>
            <person name="Holroyd N."/>
            <person name="Cotton J.A."/>
            <person name="Stanley E.J."/>
            <person name="Zarowiecki M."/>
            <person name="Liu J.Z."/>
            <person name="Huckvale T."/>
            <person name="Cooper P.J."/>
            <person name="Grencis R.K."/>
            <person name="Berriman M."/>
        </authorList>
    </citation>
    <scope>NUCLEOTIDE SEQUENCE [LARGE SCALE GENOMIC DNA]</scope>
    <source>
        <strain evidence="1">Edinburgh</strain>
    </source>
</reference>
<proteinExistence type="predicted"/>
<evidence type="ECO:0000313" key="1">
    <source>
        <dbReference type="Proteomes" id="UP000046395"/>
    </source>
</evidence>
<name>A0A5S6QYZ4_TRIMR</name>
<organism evidence="1 2">
    <name type="scientific">Trichuris muris</name>
    <name type="common">Mouse whipworm</name>
    <dbReference type="NCBI Taxonomy" id="70415"/>
    <lineage>
        <taxon>Eukaryota</taxon>
        <taxon>Metazoa</taxon>
        <taxon>Ecdysozoa</taxon>
        <taxon>Nematoda</taxon>
        <taxon>Enoplea</taxon>
        <taxon>Dorylaimia</taxon>
        <taxon>Trichinellida</taxon>
        <taxon>Trichuridae</taxon>
        <taxon>Trichuris</taxon>
    </lineage>
</organism>